<evidence type="ECO:0000256" key="1">
    <source>
        <dbReference type="SAM" id="Phobius"/>
    </source>
</evidence>
<accession>A0A927MT51</accession>
<comment type="caution">
    <text evidence="2">The sequence shown here is derived from an EMBL/GenBank/DDBJ whole genome shotgun (WGS) entry which is preliminary data.</text>
</comment>
<sequence>MTPERVAKLVAWWARSYTQGLPTPIAERRISEIDADLHDHIAHARAHGTSDRRIALAILWRMVRGLTADAPWRRRVRPVEGSPMKPFLAVFTIAIGLAAIVLGGIDDAPGGQVLGLLLIIGVGSAWLFRWRAARKRPPADESPRDQQ</sequence>
<proteinExistence type="predicted"/>
<feature type="transmembrane region" description="Helical" evidence="1">
    <location>
        <begin position="87"/>
        <end position="105"/>
    </location>
</feature>
<keyword evidence="1" id="KW-1133">Transmembrane helix</keyword>
<dbReference type="Proteomes" id="UP000638648">
    <property type="component" value="Unassembled WGS sequence"/>
</dbReference>
<dbReference type="RefSeq" id="WP_192750074.1">
    <property type="nucleotide sequence ID" value="NZ_BAABJL010000206.1"/>
</dbReference>
<dbReference type="EMBL" id="JADBEM010000001">
    <property type="protein sequence ID" value="MBE1605846.1"/>
    <property type="molecule type" value="Genomic_DNA"/>
</dbReference>
<gene>
    <name evidence="2" type="ORF">HEB94_002694</name>
</gene>
<keyword evidence="1" id="KW-0812">Transmembrane</keyword>
<organism evidence="2 3">
    <name type="scientific">Actinopolymorpha pittospori</name>
    <dbReference type="NCBI Taxonomy" id="648752"/>
    <lineage>
        <taxon>Bacteria</taxon>
        <taxon>Bacillati</taxon>
        <taxon>Actinomycetota</taxon>
        <taxon>Actinomycetes</taxon>
        <taxon>Propionibacteriales</taxon>
        <taxon>Actinopolymorphaceae</taxon>
        <taxon>Actinopolymorpha</taxon>
    </lineage>
</organism>
<feature type="transmembrane region" description="Helical" evidence="1">
    <location>
        <begin position="111"/>
        <end position="128"/>
    </location>
</feature>
<evidence type="ECO:0000313" key="3">
    <source>
        <dbReference type="Proteomes" id="UP000638648"/>
    </source>
</evidence>
<keyword evidence="3" id="KW-1185">Reference proteome</keyword>
<name>A0A927MT51_9ACTN</name>
<evidence type="ECO:0000313" key="2">
    <source>
        <dbReference type="EMBL" id="MBE1605846.1"/>
    </source>
</evidence>
<dbReference type="AlphaFoldDB" id="A0A927MT51"/>
<protein>
    <submittedName>
        <fullName evidence="2">Uncharacterized protein</fullName>
    </submittedName>
</protein>
<reference evidence="2" key="1">
    <citation type="submission" date="2020-10" db="EMBL/GenBank/DDBJ databases">
        <title>Sequencing the genomes of 1000 actinobacteria strains.</title>
        <authorList>
            <person name="Klenk H.-P."/>
        </authorList>
    </citation>
    <scope>NUCLEOTIDE SEQUENCE</scope>
    <source>
        <strain evidence="2">DSM 45354</strain>
    </source>
</reference>
<keyword evidence="1" id="KW-0472">Membrane</keyword>